<keyword evidence="2" id="KW-1185">Reference proteome</keyword>
<protein>
    <submittedName>
        <fullName evidence="1">Uncharacterized protein</fullName>
    </submittedName>
</protein>
<reference evidence="1" key="1">
    <citation type="journal article" date="2021" name="Nat. Commun.">
        <title>Genetic determinants of endophytism in the Arabidopsis root mycobiome.</title>
        <authorList>
            <person name="Mesny F."/>
            <person name="Miyauchi S."/>
            <person name="Thiergart T."/>
            <person name="Pickel B."/>
            <person name="Atanasova L."/>
            <person name="Karlsson M."/>
            <person name="Huettel B."/>
            <person name="Barry K.W."/>
            <person name="Haridas S."/>
            <person name="Chen C."/>
            <person name="Bauer D."/>
            <person name="Andreopoulos W."/>
            <person name="Pangilinan J."/>
            <person name="LaButti K."/>
            <person name="Riley R."/>
            <person name="Lipzen A."/>
            <person name="Clum A."/>
            <person name="Drula E."/>
            <person name="Henrissat B."/>
            <person name="Kohler A."/>
            <person name="Grigoriev I.V."/>
            <person name="Martin F.M."/>
            <person name="Hacquard S."/>
        </authorList>
    </citation>
    <scope>NUCLEOTIDE SEQUENCE</scope>
    <source>
        <strain evidence="1">FSSC 5 MPI-SDFR-AT-0091</strain>
    </source>
</reference>
<evidence type="ECO:0000313" key="1">
    <source>
        <dbReference type="EMBL" id="KAH7248398.1"/>
    </source>
</evidence>
<dbReference type="OrthoDB" id="4468869at2759"/>
<dbReference type="AlphaFoldDB" id="A0A9P9K565"/>
<name>A0A9P9K565_FUSSL</name>
<gene>
    <name evidence="1" type="ORF">B0J15DRAFT_514441</name>
</gene>
<sequence>MIVRSWERLLKATKTRITGAEGPDARPFESLAAIWLLQKRRRFYLEETGLNLDDEKKEDLLDLGVMVMPGLGWFMNDDDLGDIIQGFLTRIITDESEPISDEEEDFISRGRFSMNILPLDVDIKGRIEAIGHYSKVLILDKPFQGWQKGRENGQRLDDQLDRRTCLSPGWKMMLEHLGKEGQDWLGQNEGAVMWEVRTLLFSLRRVRE</sequence>
<dbReference type="EMBL" id="JAGTJS010000014">
    <property type="protein sequence ID" value="KAH7248398.1"/>
    <property type="molecule type" value="Genomic_DNA"/>
</dbReference>
<organism evidence="1 2">
    <name type="scientific">Fusarium solani</name>
    <name type="common">Filamentous fungus</name>
    <dbReference type="NCBI Taxonomy" id="169388"/>
    <lineage>
        <taxon>Eukaryota</taxon>
        <taxon>Fungi</taxon>
        <taxon>Dikarya</taxon>
        <taxon>Ascomycota</taxon>
        <taxon>Pezizomycotina</taxon>
        <taxon>Sordariomycetes</taxon>
        <taxon>Hypocreomycetidae</taxon>
        <taxon>Hypocreales</taxon>
        <taxon>Nectriaceae</taxon>
        <taxon>Fusarium</taxon>
        <taxon>Fusarium solani species complex</taxon>
    </lineage>
</organism>
<dbReference type="Proteomes" id="UP000736672">
    <property type="component" value="Unassembled WGS sequence"/>
</dbReference>
<accession>A0A9P9K565</accession>
<comment type="caution">
    <text evidence="1">The sequence shown here is derived from an EMBL/GenBank/DDBJ whole genome shotgun (WGS) entry which is preliminary data.</text>
</comment>
<proteinExistence type="predicted"/>
<evidence type="ECO:0000313" key="2">
    <source>
        <dbReference type="Proteomes" id="UP000736672"/>
    </source>
</evidence>